<proteinExistence type="predicted"/>
<feature type="transmembrane region" description="Helical" evidence="1">
    <location>
        <begin position="52"/>
        <end position="73"/>
    </location>
</feature>
<gene>
    <name evidence="2" type="ORF">DI616_03010</name>
</gene>
<evidence type="ECO:0000313" key="3">
    <source>
        <dbReference type="Proteomes" id="UP000315344"/>
    </source>
</evidence>
<protein>
    <submittedName>
        <fullName evidence="2">Uncharacterized protein</fullName>
    </submittedName>
</protein>
<evidence type="ECO:0000256" key="1">
    <source>
        <dbReference type="SAM" id="Phobius"/>
    </source>
</evidence>
<dbReference type="AlphaFoldDB" id="A0A533IAE3"/>
<feature type="transmembrane region" description="Helical" evidence="1">
    <location>
        <begin position="22"/>
        <end position="40"/>
    </location>
</feature>
<accession>A0A533IAE3</accession>
<keyword evidence="1" id="KW-0472">Membrane</keyword>
<keyword evidence="1" id="KW-1133">Transmembrane helix</keyword>
<evidence type="ECO:0000313" key="2">
    <source>
        <dbReference type="EMBL" id="TKW68093.1"/>
    </source>
</evidence>
<dbReference type="Proteomes" id="UP000315344">
    <property type="component" value="Unassembled WGS sequence"/>
</dbReference>
<keyword evidence="1" id="KW-0812">Transmembrane</keyword>
<name>A0A533IAE3_PARDE</name>
<organism evidence="2 3">
    <name type="scientific">Paracoccus denitrificans</name>
    <dbReference type="NCBI Taxonomy" id="266"/>
    <lineage>
        <taxon>Bacteria</taxon>
        <taxon>Pseudomonadati</taxon>
        <taxon>Pseudomonadota</taxon>
        <taxon>Alphaproteobacteria</taxon>
        <taxon>Rhodobacterales</taxon>
        <taxon>Paracoccaceae</taxon>
        <taxon>Paracoccus</taxon>
    </lineage>
</organism>
<reference evidence="2 3" key="1">
    <citation type="journal article" date="2017" name="Nat. Commun.">
        <title>In situ click chemistry generation of cyclooxygenase-2 inhibitors.</title>
        <authorList>
            <person name="Bhardwaj A."/>
            <person name="Kaur J."/>
            <person name="Wuest M."/>
            <person name="Wuest F."/>
        </authorList>
    </citation>
    <scope>NUCLEOTIDE SEQUENCE [LARGE SCALE GENOMIC DNA]</scope>
    <source>
        <strain evidence="2">S2_012_000_R3_94</strain>
    </source>
</reference>
<comment type="caution">
    <text evidence="2">The sequence shown here is derived from an EMBL/GenBank/DDBJ whole genome shotgun (WGS) entry which is preliminary data.</text>
</comment>
<sequence>MPEPSPEAVPDLPVTQWDRRRLGWVALACAAASGLLAGLWQRWQGDGLAEAVFVGLSAACFGPLLVAGLWFLVVFVANAVIGVLFSAPVLIATLIGFVLHFPRRWMLALAAMNERGDMMSARVSTFLAKPILWCQKPAGPARDQR</sequence>
<dbReference type="EMBL" id="VAFL01000002">
    <property type="protein sequence ID" value="TKW68093.1"/>
    <property type="molecule type" value="Genomic_DNA"/>
</dbReference>
<feature type="transmembrane region" description="Helical" evidence="1">
    <location>
        <begin position="79"/>
        <end position="99"/>
    </location>
</feature>